<evidence type="ECO:0000313" key="2">
    <source>
        <dbReference type="EMBL" id="NML13593.1"/>
    </source>
</evidence>
<dbReference type="Proteomes" id="UP000574067">
    <property type="component" value="Unassembled WGS sequence"/>
</dbReference>
<name>A0A848F5E5_9BURK</name>
<sequence>MTNRRKSDQQDQQGSSDAQGDKTAPHKQMQGGTTAGQTSGTQLGARSADESRAEQGGMGSTDGRVDSQGGLGSPQRATSQEQSRGGQMGPEGGSSRKDHA</sequence>
<feature type="compositionally biased region" description="Low complexity" evidence="1">
    <location>
        <begin position="28"/>
        <end position="42"/>
    </location>
</feature>
<dbReference type="AlphaFoldDB" id="A0A848F5E5"/>
<evidence type="ECO:0000256" key="1">
    <source>
        <dbReference type="SAM" id="MobiDB-lite"/>
    </source>
</evidence>
<dbReference type="RefSeq" id="WP_169158508.1">
    <property type="nucleotide sequence ID" value="NZ_JABBFW010000001.1"/>
</dbReference>
<comment type="caution">
    <text evidence="2">The sequence shown here is derived from an EMBL/GenBank/DDBJ whole genome shotgun (WGS) entry which is preliminary data.</text>
</comment>
<proteinExistence type="predicted"/>
<organism evidence="2 3">
    <name type="scientific">Azohydromonas caseinilytica</name>
    <dbReference type="NCBI Taxonomy" id="2728836"/>
    <lineage>
        <taxon>Bacteria</taxon>
        <taxon>Pseudomonadati</taxon>
        <taxon>Pseudomonadota</taxon>
        <taxon>Betaproteobacteria</taxon>
        <taxon>Burkholderiales</taxon>
        <taxon>Sphaerotilaceae</taxon>
        <taxon>Azohydromonas</taxon>
    </lineage>
</organism>
<protein>
    <submittedName>
        <fullName evidence="2">Uncharacterized protein</fullName>
    </submittedName>
</protein>
<feature type="compositionally biased region" description="Polar residues" evidence="1">
    <location>
        <begin position="75"/>
        <end position="85"/>
    </location>
</feature>
<dbReference type="EMBL" id="JABBFW010000001">
    <property type="protein sequence ID" value="NML13593.1"/>
    <property type="molecule type" value="Genomic_DNA"/>
</dbReference>
<keyword evidence="3" id="KW-1185">Reference proteome</keyword>
<accession>A0A848F5E5</accession>
<reference evidence="2 3" key="1">
    <citation type="submission" date="2020-04" db="EMBL/GenBank/DDBJ databases">
        <title>Azohydromonas sp. isolated from soil.</title>
        <authorList>
            <person name="Dahal R.H."/>
        </authorList>
    </citation>
    <scope>NUCLEOTIDE SEQUENCE [LARGE SCALE GENOMIC DNA]</scope>
    <source>
        <strain evidence="2 3">G-1-1-14</strain>
    </source>
</reference>
<feature type="region of interest" description="Disordered" evidence="1">
    <location>
        <begin position="1"/>
        <end position="100"/>
    </location>
</feature>
<gene>
    <name evidence="2" type="ORF">HHL10_01180</name>
</gene>
<evidence type="ECO:0000313" key="3">
    <source>
        <dbReference type="Proteomes" id="UP000574067"/>
    </source>
</evidence>